<dbReference type="RefSeq" id="WP_133331529.1">
    <property type="nucleotide sequence ID" value="NZ_SMYL01000034.1"/>
</dbReference>
<dbReference type="OrthoDB" id="8780364at2"/>
<gene>
    <name evidence="1" type="ORF">E2I14_19115</name>
</gene>
<protein>
    <submittedName>
        <fullName evidence="1">Uncharacterized protein</fullName>
    </submittedName>
</protein>
<reference evidence="1 2" key="1">
    <citation type="submission" date="2019-03" db="EMBL/GenBank/DDBJ databases">
        <title>Sapientia aquatica gen. nov., sp. nov., isolated from a crater lake.</title>
        <authorList>
            <person name="Felfoldi T."/>
            <person name="Szabo A."/>
            <person name="Toth E."/>
            <person name="Schumann P."/>
            <person name="Keki Z."/>
            <person name="Marialigeti K."/>
            <person name="Mathe I."/>
        </authorList>
    </citation>
    <scope>NUCLEOTIDE SEQUENCE [LARGE SCALE GENOMIC DNA]</scope>
    <source>
        <strain evidence="1 2">SA-152</strain>
    </source>
</reference>
<organism evidence="1 2">
    <name type="scientific">Sapientia aquatica</name>
    <dbReference type="NCBI Taxonomy" id="1549640"/>
    <lineage>
        <taxon>Bacteria</taxon>
        <taxon>Pseudomonadati</taxon>
        <taxon>Pseudomonadota</taxon>
        <taxon>Betaproteobacteria</taxon>
        <taxon>Burkholderiales</taxon>
        <taxon>Oxalobacteraceae</taxon>
        <taxon>Sapientia</taxon>
    </lineage>
</organism>
<evidence type="ECO:0000313" key="2">
    <source>
        <dbReference type="Proteomes" id="UP000294829"/>
    </source>
</evidence>
<dbReference type="Proteomes" id="UP000294829">
    <property type="component" value="Unassembled WGS sequence"/>
</dbReference>
<proteinExistence type="predicted"/>
<sequence>MSNADSQLRIETIFYSFAMSDYEGTDSVPLRAFISSIFYVNLPKRLCSQSIDIAQQEGLIEWDDQRIGAIKLTARGLKLFIHLRDNFWDDDAVNLLFQKLIIDAETTSLRHQTSNRKIFAYAGDTCPATGKWKRLPDGKEQYIEQNELMPLPKYSSNGRNRFLSGVIFNRI</sequence>
<evidence type="ECO:0000313" key="1">
    <source>
        <dbReference type="EMBL" id="TDK58941.1"/>
    </source>
</evidence>
<name>A0A4R5VNK5_9BURK</name>
<dbReference type="AlphaFoldDB" id="A0A4R5VNK5"/>
<dbReference type="EMBL" id="SMYL01000034">
    <property type="protein sequence ID" value="TDK58941.1"/>
    <property type="molecule type" value="Genomic_DNA"/>
</dbReference>
<comment type="caution">
    <text evidence="1">The sequence shown here is derived from an EMBL/GenBank/DDBJ whole genome shotgun (WGS) entry which is preliminary data.</text>
</comment>
<accession>A0A4R5VNK5</accession>
<keyword evidence="2" id="KW-1185">Reference proteome</keyword>